<dbReference type="PANTHER" id="PTHR45668">
    <property type="entry name" value="SERINE/THREONINE-PROTEIN PHOSPHATASE 5-RELATED"/>
    <property type="match status" value="1"/>
</dbReference>
<dbReference type="Gene3D" id="3.60.21.10">
    <property type="match status" value="1"/>
</dbReference>
<comment type="caution">
    <text evidence="8">The sequence shown here is derived from an EMBL/GenBank/DDBJ whole genome shotgun (WGS) entry which is preliminary data.</text>
</comment>
<reference evidence="8 9" key="1">
    <citation type="submission" date="2023-10" db="EMBL/GenBank/DDBJ databases">
        <authorList>
            <person name="Maclean D."/>
            <person name="Macfadyen A."/>
        </authorList>
    </citation>
    <scope>NUCLEOTIDE SEQUENCE [LARGE SCALE GENOMIC DNA]</scope>
</reference>
<dbReference type="SUPFAM" id="SSF56300">
    <property type="entry name" value="Metallo-dependent phosphatases"/>
    <property type="match status" value="1"/>
</dbReference>
<dbReference type="SMART" id="SM00156">
    <property type="entry name" value="PP2Ac"/>
    <property type="match status" value="1"/>
</dbReference>
<dbReference type="EMBL" id="CAUYUE010000002">
    <property type="protein sequence ID" value="CAK0743504.1"/>
    <property type="molecule type" value="Genomic_DNA"/>
</dbReference>
<dbReference type="InterPro" id="IPR004843">
    <property type="entry name" value="Calcineurin-like_PHP"/>
</dbReference>
<keyword evidence="6" id="KW-0472">Membrane</keyword>
<evidence type="ECO:0000256" key="5">
    <source>
        <dbReference type="SAM" id="MobiDB-lite"/>
    </source>
</evidence>
<evidence type="ECO:0000259" key="7">
    <source>
        <dbReference type="PROSITE" id="PS00125"/>
    </source>
</evidence>
<protein>
    <recommendedName>
        <fullName evidence="4">Serine/threonine-protein phosphatase</fullName>
        <ecNumber evidence="4">3.1.3.16</ecNumber>
    </recommendedName>
</protein>
<comment type="similarity">
    <text evidence="4">Belongs to the PPP phosphatase family.</text>
</comment>
<dbReference type="PANTHER" id="PTHR45668:SF9">
    <property type="entry name" value="SERINE_THREONINE-PROTEIN PHOSPHATASE 7"/>
    <property type="match status" value="1"/>
</dbReference>
<keyword evidence="3" id="KW-0464">Manganese</keyword>
<proteinExistence type="inferred from homology"/>
<keyword evidence="6" id="KW-0812">Transmembrane</keyword>
<evidence type="ECO:0000313" key="9">
    <source>
        <dbReference type="Proteomes" id="UP001314263"/>
    </source>
</evidence>
<dbReference type="Pfam" id="PF00149">
    <property type="entry name" value="Metallophos"/>
    <property type="match status" value="1"/>
</dbReference>
<dbReference type="PRINTS" id="PR00114">
    <property type="entry name" value="STPHPHTASE"/>
</dbReference>
<feature type="region of interest" description="Disordered" evidence="5">
    <location>
        <begin position="455"/>
        <end position="535"/>
    </location>
</feature>
<feature type="region of interest" description="Disordered" evidence="5">
    <location>
        <begin position="394"/>
        <end position="438"/>
    </location>
</feature>
<evidence type="ECO:0000256" key="1">
    <source>
        <dbReference type="ARBA" id="ARBA00001936"/>
    </source>
</evidence>
<evidence type="ECO:0000256" key="6">
    <source>
        <dbReference type="SAM" id="Phobius"/>
    </source>
</evidence>
<dbReference type="GO" id="GO:0004722">
    <property type="term" value="F:protein serine/threonine phosphatase activity"/>
    <property type="evidence" value="ECO:0007669"/>
    <property type="project" value="UniProtKB-EC"/>
</dbReference>
<evidence type="ECO:0000256" key="2">
    <source>
        <dbReference type="ARBA" id="ARBA00022723"/>
    </source>
</evidence>
<gene>
    <name evidence="8" type="ORF">CVIRNUC_001475</name>
</gene>
<dbReference type="EC" id="3.1.3.16" evidence="4"/>
<feature type="transmembrane region" description="Helical" evidence="6">
    <location>
        <begin position="160"/>
        <end position="182"/>
    </location>
</feature>
<keyword evidence="6" id="KW-1133">Transmembrane helix</keyword>
<evidence type="ECO:0000256" key="4">
    <source>
        <dbReference type="RuleBase" id="RU004273"/>
    </source>
</evidence>
<keyword evidence="4" id="KW-0378">Hydrolase</keyword>
<keyword evidence="9" id="KW-1185">Reference proteome</keyword>
<feature type="compositionally biased region" description="Low complexity" evidence="5">
    <location>
        <begin position="466"/>
        <end position="484"/>
    </location>
</feature>
<dbReference type="InterPro" id="IPR006186">
    <property type="entry name" value="Ser/Thr-sp_prot-phosphatase"/>
</dbReference>
<comment type="cofactor">
    <cofactor evidence="1">
        <name>Mn(2+)</name>
        <dbReference type="ChEBI" id="CHEBI:29035"/>
    </cofactor>
</comment>
<dbReference type="PROSITE" id="PS00125">
    <property type="entry name" value="SER_THR_PHOSPHATASE"/>
    <property type="match status" value="1"/>
</dbReference>
<dbReference type="GO" id="GO:0046872">
    <property type="term" value="F:metal ion binding"/>
    <property type="evidence" value="ECO:0007669"/>
    <property type="project" value="UniProtKB-KW"/>
</dbReference>
<name>A0AAV1HW19_9CHLO</name>
<dbReference type="AlphaFoldDB" id="A0AAV1HW19"/>
<organism evidence="8 9">
    <name type="scientific">Coccomyxa viridis</name>
    <dbReference type="NCBI Taxonomy" id="1274662"/>
    <lineage>
        <taxon>Eukaryota</taxon>
        <taxon>Viridiplantae</taxon>
        <taxon>Chlorophyta</taxon>
        <taxon>core chlorophytes</taxon>
        <taxon>Trebouxiophyceae</taxon>
        <taxon>Trebouxiophyceae incertae sedis</taxon>
        <taxon>Coccomyxaceae</taxon>
        <taxon>Coccomyxa</taxon>
    </lineage>
</organism>
<evidence type="ECO:0000256" key="3">
    <source>
        <dbReference type="ARBA" id="ARBA00023211"/>
    </source>
</evidence>
<dbReference type="Proteomes" id="UP001314263">
    <property type="component" value="Unassembled WGS sequence"/>
</dbReference>
<feature type="region of interest" description="Disordered" evidence="5">
    <location>
        <begin position="187"/>
        <end position="207"/>
    </location>
</feature>
<accession>A0AAV1HW19</accession>
<feature type="domain" description="Serine/threonine specific protein phosphatases" evidence="7">
    <location>
        <begin position="123"/>
        <end position="128"/>
    </location>
</feature>
<keyword evidence="2" id="KW-0479">Metal-binding</keyword>
<evidence type="ECO:0000313" key="8">
    <source>
        <dbReference type="EMBL" id="CAK0743504.1"/>
    </source>
</evidence>
<sequence length="535" mass="56748">MDWAKYLGKRLAKASWQGIDAVKETLPADTAVKLLEAVCLLLRHEATVLDVSPVEDGATVRVVGDTHGQLHDVLHMLDIIGYPSPSMHIIFNGDFVDRGAWGLECLILLSAMKLAAPQHVTLLRGNHESSTCTQLYGFRTELIRKYGAEAQQVYKMCKQVFAALPLAAVVGGAALVVHGGLFRRPASRAAQRGAGGPPQPKKRKRYAPMRLSRVSPCLGSLEDLRAAVKGGVDPNGVGSSVVAADVLWSDPVAEPGLRANVARGVGLIFGPDVTQEFLESNGLRLILRSHEGPDARCGREDLPDMSQGFTIDHVTPAGRLLTVFSAPDYPQFQADGQERYQNLGAVAVLKGPEWDDPEIVQFEAVHPRPEVTATYEYNDVPGSDEEMELGLGSDASLASSCGNSEFSDAMSEGERADEASSLQPDTDEQEGYARQASSTAMAATAKAVAKLKLQQEQGPGPGSNGAAGDAAACNGGGSSQAASESEPEINPSVAPALHPADSGYFADTEDGLALRRAPAPSNGHRIASLRSRSRQ</sequence>
<comment type="catalytic activity">
    <reaction evidence="4">
        <text>O-phospho-L-threonyl-[protein] + H2O = L-threonyl-[protein] + phosphate</text>
        <dbReference type="Rhea" id="RHEA:47004"/>
        <dbReference type="Rhea" id="RHEA-COMP:11060"/>
        <dbReference type="Rhea" id="RHEA-COMP:11605"/>
        <dbReference type="ChEBI" id="CHEBI:15377"/>
        <dbReference type="ChEBI" id="CHEBI:30013"/>
        <dbReference type="ChEBI" id="CHEBI:43474"/>
        <dbReference type="ChEBI" id="CHEBI:61977"/>
        <dbReference type="EC" id="3.1.3.16"/>
    </reaction>
</comment>
<dbReference type="InterPro" id="IPR051134">
    <property type="entry name" value="PPP_phosphatase"/>
</dbReference>
<dbReference type="InterPro" id="IPR029052">
    <property type="entry name" value="Metallo-depent_PP-like"/>
</dbReference>